<accession>A0ABW2TFP7</accession>
<dbReference type="Proteomes" id="UP001596512">
    <property type="component" value="Unassembled WGS sequence"/>
</dbReference>
<reference evidence="3" key="1">
    <citation type="journal article" date="2019" name="Int. J. Syst. Evol. Microbiol.">
        <title>The Global Catalogue of Microorganisms (GCM) 10K type strain sequencing project: providing services to taxonomists for standard genome sequencing and annotation.</title>
        <authorList>
            <consortium name="The Broad Institute Genomics Platform"/>
            <consortium name="The Broad Institute Genome Sequencing Center for Infectious Disease"/>
            <person name="Wu L."/>
            <person name="Ma J."/>
        </authorList>
    </citation>
    <scope>NUCLEOTIDE SEQUENCE [LARGE SCALE GENOMIC DNA]</scope>
    <source>
        <strain evidence="3">JCM 17695</strain>
    </source>
</reference>
<name>A0ABW2TFP7_9PSEU</name>
<feature type="compositionally biased region" description="Low complexity" evidence="1">
    <location>
        <begin position="137"/>
        <end position="146"/>
    </location>
</feature>
<protein>
    <submittedName>
        <fullName evidence="2">Uncharacterized protein</fullName>
    </submittedName>
</protein>
<sequence>MWGLPLALRVVAPLLADEPHLAPTELAAQLRAAPGVDGYAHGEQAVAAVLDLSWQRLFDQHPERARTLRLLCLAPGPDVSTDTAAALTDQPPQPRASSSAGYATPTSYDPPAPTAGRCTTSSAPTPAPTPHPPYTPPTSTRPRPGS</sequence>
<feature type="region of interest" description="Disordered" evidence="1">
    <location>
        <begin position="79"/>
        <end position="146"/>
    </location>
</feature>
<keyword evidence="3" id="KW-1185">Reference proteome</keyword>
<evidence type="ECO:0000256" key="1">
    <source>
        <dbReference type="SAM" id="MobiDB-lite"/>
    </source>
</evidence>
<feature type="compositionally biased region" description="Pro residues" evidence="1">
    <location>
        <begin position="125"/>
        <end position="136"/>
    </location>
</feature>
<evidence type="ECO:0000313" key="2">
    <source>
        <dbReference type="EMBL" id="MFC7612316.1"/>
    </source>
</evidence>
<organism evidence="2 3">
    <name type="scientific">Actinokineospora soli</name>
    <dbReference type="NCBI Taxonomy" id="1048753"/>
    <lineage>
        <taxon>Bacteria</taxon>
        <taxon>Bacillati</taxon>
        <taxon>Actinomycetota</taxon>
        <taxon>Actinomycetes</taxon>
        <taxon>Pseudonocardiales</taxon>
        <taxon>Pseudonocardiaceae</taxon>
        <taxon>Actinokineospora</taxon>
    </lineage>
</organism>
<comment type="caution">
    <text evidence="2">The sequence shown here is derived from an EMBL/GenBank/DDBJ whole genome shotgun (WGS) entry which is preliminary data.</text>
</comment>
<gene>
    <name evidence="2" type="ORF">ACFQV2_00145</name>
</gene>
<evidence type="ECO:0000313" key="3">
    <source>
        <dbReference type="Proteomes" id="UP001596512"/>
    </source>
</evidence>
<feature type="compositionally biased region" description="Polar residues" evidence="1">
    <location>
        <begin position="95"/>
        <end position="107"/>
    </location>
</feature>
<dbReference type="EMBL" id="JBHTEY010000001">
    <property type="protein sequence ID" value="MFC7612316.1"/>
    <property type="molecule type" value="Genomic_DNA"/>
</dbReference>
<proteinExistence type="predicted"/>